<reference evidence="9" key="1">
    <citation type="journal article" date="2023" name="Antonie Van Leeuwenhoek">
        <title>Mesoterricola silvestris gen. nov., sp. nov., Mesoterricola sediminis sp. nov., Geothrix oryzae sp. nov., Geothrix edaphica sp. nov., Geothrix rubra sp. nov., and Geothrix limicola sp. nov., six novel members of Acidobacteriota isolated from soils.</title>
        <authorList>
            <person name="Itoh H."/>
            <person name="Sugisawa Y."/>
            <person name="Mise K."/>
            <person name="Xu Z."/>
            <person name="Kuniyasu M."/>
            <person name="Ushijima N."/>
            <person name="Kawano K."/>
            <person name="Kobayashi E."/>
            <person name="Shiratori Y."/>
            <person name="Masuda Y."/>
            <person name="Senoo K."/>
        </authorList>
    </citation>
    <scope>NUCLEOTIDE SEQUENCE</scope>
    <source>
        <strain evidence="9">Red802</strain>
    </source>
</reference>
<evidence type="ECO:0000259" key="8">
    <source>
        <dbReference type="PROSITE" id="PS51379"/>
    </source>
</evidence>
<dbReference type="Proteomes" id="UP001165044">
    <property type="component" value="Unassembled WGS sequence"/>
</dbReference>
<dbReference type="Pfam" id="PF13247">
    <property type="entry name" value="Fer4_11"/>
    <property type="match status" value="1"/>
</dbReference>
<dbReference type="InterPro" id="IPR017900">
    <property type="entry name" value="4Fe4S_Fe_S_CS"/>
</dbReference>
<keyword evidence="5" id="KW-0408">Iron</keyword>
<name>A0ABQ5PZH3_9BACT</name>
<organism evidence="9 10">
    <name type="scientific">Geothrix edaphica</name>
    <dbReference type="NCBI Taxonomy" id="2927976"/>
    <lineage>
        <taxon>Bacteria</taxon>
        <taxon>Pseudomonadati</taxon>
        <taxon>Acidobacteriota</taxon>
        <taxon>Holophagae</taxon>
        <taxon>Holophagales</taxon>
        <taxon>Holophagaceae</taxon>
        <taxon>Geothrix</taxon>
    </lineage>
</organism>
<dbReference type="PROSITE" id="PS51379">
    <property type="entry name" value="4FE4S_FER_2"/>
    <property type="match status" value="3"/>
</dbReference>
<sequence>MGMGLLFDATRCIGCGACSSACKEQNKLPGKVEEVLTAYTWTTVQEKEGLNVRKLCMHCEVPTCASVCPVGALKKTPEGPVVYDAERCMGCRYCMMACPFEIPKYQWDRPVPVVGKCIMCAGRVKDGQPTACAAACPAEATIFGKKEDLIWEARTRIRQKPGAYVDHIYGLTEAGGTSVLMISNVPFEKLGLKSNLPGEPPAMKTWQVLSNIPDFVAVWAVFLYGVHWITARREEVARVGANGNGHGRNGQGNGREDRS</sequence>
<dbReference type="PANTHER" id="PTHR43545">
    <property type="entry name" value="FORMATE DEHYDROGENASE, NITRATE-INDUCIBLE, IRON-SULFUR SUBUNIT"/>
    <property type="match status" value="1"/>
</dbReference>
<dbReference type="SUPFAM" id="SSF54862">
    <property type="entry name" value="4Fe-4S ferredoxins"/>
    <property type="match status" value="1"/>
</dbReference>
<dbReference type="InterPro" id="IPR017896">
    <property type="entry name" value="4Fe4S_Fe-S-bd"/>
</dbReference>
<dbReference type="Gene3D" id="3.30.70.20">
    <property type="match status" value="2"/>
</dbReference>
<evidence type="ECO:0000256" key="7">
    <source>
        <dbReference type="SAM" id="MobiDB-lite"/>
    </source>
</evidence>
<evidence type="ECO:0000256" key="1">
    <source>
        <dbReference type="ARBA" id="ARBA00004196"/>
    </source>
</evidence>
<keyword evidence="10" id="KW-1185">Reference proteome</keyword>
<feature type="domain" description="4Fe-4S ferredoxin-type" evidence="8">
    <location>
        <begin position="79"/>
        <end position="108"/>
    </location>
</feature>
<dbReference type="PROSITE" id="PS00198">
    <property type="entry name" value="4FE4S_FER_1"/>
    <property type="match status" value="1"/>
</dbReference>
<keyword evidence="3" id="KW-0479">Metal-binding</keyword>
<accession>A0ABQ5PZH3</accession>
<dbReference type="InterPro" id="IPR051555">
    <property type="entry name" value="FDH_Electron_Transfer_Unit"/>
</dbReference>
<protein>
    <recommendedName>
        <fullName evidence="8">4Fe-4S ferredoxin-type domain-containing protein</fullName>
    </recommendedName>
</protein>
<evidence type="ECO:0000313" key="10">
    <source>
        <dbReference type="Proteomes" id="UP001165044"/>
    </source>
</evidence>
<evidence type="ECO:0000256" key="3">
    <source>
        <dbReference type="ARBA" id="ARBA00022723"/>
    </source>
</evidence>
<feature type="domain" description="4Fe-4S ferredoxin-type" evidence="8">
    <location>
        <begin position="3"/>
        <end position="33"/>
    </location>
</feature>
<dbReference type="CDD" id="cd10561">
    <property type="entry name" value="HybA_like"/>
    <property type="match status" value="1"/>
</dbReference>
<gene>
    <name evidence="9" type="ORF">GETHED_21500</name>
</gene>
<feature type="region of interest" description="Disordered" evidence="7">
    <location>
        <begin position="240"/>
        <end position="259"/>
    </location>
</feature>
<evidence type="ECO:0000256" key="6">
    <source>
        <dbReference type="ARBA" id="ARBA00023014"/>
    </source>
</evidence>
<evidence type="ECO:0000256" key="5">
    <source>
        <dbReference type="ARBA" id="ARBA00023004"/>
    </source>
</evidence>
<keyword evidence="2" id="KW-0004">4Fe-4S</keyword>
<comment type="subcellular location">
    <subcellularLocation>
        <location evidence="1">Cell envelope</location>
    </subcellularLocation>
</comment>
<evidence type="ECO:0000313" key="9">
    <source>
        <dbReference type="EMBL" id="GLH67786.1"/>
    </source>
</evidence>
<keyword evidence="4" id="KW-0677">Repeat</keyword>
<dbReference type="EMBL" id="BSDC01000003">
    <property type="protein sequence ID" value="GLH67786.1"/>
    <property type="molecule type" value="Genomic_DNA"/>
</dbReference>
<dbReference type="PANTHER" id="PTHR43545:SF4">
    <property type="entry name" value="IRON-SULFUR PROTEIN"/>
    <property type="match status" value="1"/>
</dbReference>
<dbReference type="Pfam" id="PF12797">
    <property type="entry name" value="Fer4_2"/>
    <property type="match status" value="1"/>
</dbReference>
<keyword evidence="6" id="KW-0411">Iron-sulfur</keyword>
<evidence type="ECO:0000256" key="2">
    <source>
        <dbReference type="ARBA" id="ARBA00022485"/>
    </source>
</evidence>
<comment type="caution">
    <text evidence="9">The sequence shown here is derived from an EMBL/GenBank/DDBJ whole genome shotgun (WGS) entry which is preliminary data.</text>
</comment>
<feature type="compositionally biased region" description="Gly residues" evidence="7">
    <location>
        <begin position="242"/>
        <end position="253"/>
    </location>
</feature>
<evidence type="ECO:0000256" key="4">
    <source>
        <dbReference type="ARBA" id="ARBA00022737"/>
    </source>
</evidence>
<feature type="domain" description="4Fe-4S ferredoxin-type" evidence="8">
    <location>
        <begin position="46"/>
        <end position="78"/>
    </location>
</feature>
<proteinExistence type="predicted"/>